<dbReference type="EMBL" id="JOKH01000001">
    <property type="protein sequence ID" value="KEQ19692.1"/>
    <property type="molecule type" value="Genomic_DNA"/>
</dbReference>
<dbReference type="InterPro" id="IPR000172">
    <property type="entry name" value="GMC_OxRdtase_N"/>
</dbReference>
<dbReference type="PIRSF" id="PIRSF000137">
    <property type="entry name" value="Alcohol_oxidase"/>
    <property type="match status" value="1"/>
</dbReference>
<feature type="binding site" evidence="5">
    <location>
        <begin position="92"/>
        <end position="95"/>
    </location>
    <ligand>
        <name>FAD</name>
        <dbReference type="ChEBI" id="CHEBI:57692"/>
    </ligand>
</feature>
<evidence type="ECO:0000256" key="3">
    <source>
        <dbReference type="ARBA" id="ARBA00022630"/>
    </source>
</evidence>
<reference evidence="8 9" key="1">
    <citation type="submission" date="2014-06" db="EMBL/GenBank/DDBJ databases">
        <title>Whole Genome Sequences of Three Symbiotic Endozoicomonas Bacteria.</title>
        <authorList>
            <person name="Neave M.J."/>
            <person name="Apprill A."/>
            <person name="Voolstra C.R."/>
        </authorList>
    </citation>
    <scope>NUCLEOTIDE SEQUENCE [LARGE SCALE GENOMIC DNA]</scope>
    <source>
        <strain evidence="8 9">DSM 25634</strain>
    </source>
</reference>
<feature type="domain" description="Glucose-methanol-choline oxidoreductase N-terminal" evidence="7">
    <location>
        <begin position="82"/>
        <end position="105"/>
    </location>
</feature>
<dbReference type="eggNOG" id="COG2303">
    <property type="taxonomic scope" value="Bacteria"/>
</dbReference>
<dbReference type="Pfam" id="PF00732">
    <property type="entry name" value="GMC_oxred_N"/>
    <property type="match status" value="1"/>
</dbReference>
<evidence type="ECO:0000313" key="8">
    <source>
        <dbReference type="EMBL" id="KEQ19692.1"/>
    </source>
</evidence>
<sequence length="535" mass="58763">MIEATDYIIIGAGSAGCVLANRLSASGKHQVLLLEAGGGDRNPLIHLPMGFSQLIATPSVNWGYQTEPEPFMHNRVIDWPRGRVVGGSSSINGMVYVRGQLEDFDDWAALGNEGWTGQEVLPYFKKSEQFERGGNDYHGDKGEMAVSDSDYRDRHPLTNLYVQAANQAGLPFNDDYNTAVQEGISFTQNTINNGRRASTYRAFVKNELKTRNNLTVITDALVEKIDIESGAATGVTFKHKGKQHTIKAAKEILLAAGVNNSPKILELSGIGRKDILEKAGIQQKHELKGVGENLQDHIQMQVVHELNGVGSANDALKPHRLIMETVKYLVKRRGFLANGVAPILGFIKSDQNESRPDIQLHFAPAGGEVTDTGRLLPAKVPSITSTANVMRPESRGYSHIKSSDPKEAPTILANYLSTEHDRKKSIECVKWQRKIYSQSPLAPLLEKETLPGKKVVSDEEILDYVMRDAKTAYHPIGTCKMGRDEEAVVDSRLKVHGIDKLRVIDASIMPLLPSANTNAATIMIAERGAEWILAS</sequence>
<dbReference type="Proteomes" id="UP000028073">
    <property type="component" value="Unassembled WGS sequence"/>
</dbReference>
<evidence type="ECO:0000256" key="6">
    <source>
        <dbReference type="RuleBase" id="RU003968"/>
    </source>
</evidence>
<proteinExistence type="inferred from homology"/>
<dbReference type="PANTHER" id="PTHR11552">
    <property type="entry name" value="GLUCOSE-METHANOL-CHOLINE GMC OXIDOREDUCTASE"/>
    <property type="match status" value="1"/>
</dbReference>
<dbReference type="Gene3D" id="3.30.560.10">
    <property type="entry name" value="Glucose Oxidase, domain 3"/>
    <property type="match status" value="1"/>
</dbReference>
<dbReference type="SUPFAM" id="SSF54373">
    <property type="entry name" value="FAD-linked reductases, C-terminal domain"/>
    <property type="match status" value="1"/>
</dbReference>
<evidence type="ECO:0000256" key="1">
    <source>
        <dbReference type="ARBA" id="ARBA00001974"/>
    </source>
</evidence>
<name>A0A081NML9_9GAMM</name>
<keyword evidence="3 6" id="KW-0285">Flavoprotein</keyword>
<dbReference type="PROSITE" id="PS00623">
    <property type="entry name" value="GMC_OXRED_1"/>
    <property type="match status" value="1"/>
</dbReference>
<dbReference type="Gene3D" id="3.50.50.60">
    <property type="entry name" value="FAD/NAD(P)-binding domain"/>
    <property type="match status" value="1"/>
</dbReference>
<protein>
    <recommendedName>
        <fullName evidence="7">Glucose-methanol-choline oxidoreductase N-terminal domain-containing protein</fullName>
    </recommendedName>
</protein>
<dbReference type="GO" id="GO:0016614">
    <property type="term" value="F:oxidoreductase activity, acting on CH-OH group of donors"/>
    <property type="evidence" value="ECO:0007669"/>
    <property type="project" value="InterPro"/>
</dbReference>
<dbReference type="InterPro" id="IPR012132">
    <property type="entry name" value="GMC_OxRdtase"/>
</dbReference>
<dbReference type="PANTHER" id="PTHR11552:SF147">
    <property type="entry name" value="CHOLINE DEHYDROGENASE, MITOCHONDRIAL"/>
    <property type="match status" value="1"/>
</dbReference>
<keyword evidence="9" id="KW-1185">Reference proteome</keyword>
<dbReference type="InterPro" id="IPR007867">
    <property type="entry name" value="GMC_OxRtase_C"/>
</dbReference>
<comment type="cofactor">
    <cofactor evidence="1 5">
        <name>FAD</name>
        <dbReference type="ChEBI" id="CHEBI:57692"/>
    </cofactor>
</comment>
<dbReference type="InterPro" id="IPR036188">
    <property type="entry name" value="FAD/NAD-bd_sf"/>
</dbReference>
<feature type="binding site" evidence="5">
    <location>
        <position position="84"/>
    </location>
    <ligand>
        <name>FAD</name>
        <dbReference type="ChEBI" id="CHEBI:57692"/>
    </ligand>
</feature>
<dbReference type="STRING" id="1137799.GZ78_07385"/>
<evidence type="ECO:0000313" key="9">
    <source>
        <dbReference type="Proteomes" id="UP000028073"/>
    </source>
</evidence>
<dbReference type="SUPFAM" id="SSF51905">
    <property type="entry name" value="FAD/NAD(P)-binding domain"/>
    <property type="match status" value="1"/>
</dbReference>
<feature type="binding site" evidence="5">
    <location>
        <position position="222"/>
    </location>
    <ligand>
        <name>FAD</name>
        <dbReference type="ChEBI" id="CHEBI:57692"/>
    </ligand>
</feature>
<dbReference type="RefSeq" id="WP_034833680.1">
    <property type="nucleotide sequence ID" value="NZ_JOKH01000001.1"/>
</dbReference>
<dbReference type="AlphaFoldDB" id="A0A081NML9"/>
<dbReference type="Pfam" id="PF05199">
    <property type="entry name" value="GMC_oxred_C"/>
    <property type="match status" value="1"/>
</dbReference>
<accession>A0A081NML9</accession>
<organism evidence="8 9">
    <name type="scientific">Endozoicomonas numazuensis</name>
    <dbReference type="NCBI Taxonomy" id="1137799"/>
    <lineage>
        <taxon>Bacteria</taxon>
        <taxon>Pseudomonadati</taxon>
        <taxon>Pseudomonadota</taxon>
        <taxon>Gammaproteobacteria</taxon>
        <taxon>Oceanospirillales</taxon>
        <taxon>Endozoicomonadaceae</taxon>
        <taxon>Endozoicomonas</taxon>
    </lineage>
</organism>
<dbReference type="GO" id="GO:0050660">
    <property type="term" value="F:flavin adenine dinucleotide binding"/>
    <property type="evidence" value="ECO:0007669"/>
    <property type="project" value="InterPro"/>
</dbReference>
<evidence type="ECO:0000256" key="4">
    <source>
        <dbReference type="ARBA" id="ARBA00022827"/>
    </source>
</evidence>
<comment type="similarity">
    <text evidence="2 6">Belongs to the GMC oxidoreductase family.</text>
</comment>
<keyword evidence="4 5" id="KW-0274">FAD</keyword>
<gene>
    <name evidence="8" type="ORF">GZ78_07385</name>
</gene>
<comment type="caution">
    <text evidence="8">The sequence shown here is derived from an EMBL/GenBank/DDBJ whole genome shotgun (WGS) entry which is preliminary data.</text>
</comment>
<evidence type="ECO:0000256" key="5">
    <source>
        <dbReference type="PIRSR" id="PIRSR000137-2"/>
    </source>
</evidence>
<dbReference type="OrthoDB" id="9785276at2"/>
<evidence type="ECO:0000259" key="7">
    <source>
        <dbReference type="PROSITE" id="PS00623"/>
    </source>
</evidence>
<evidence type="ECO:0000256" key="2">
    <source>
        <dbReference type="ARBA" id="ARBA00010790"/>
    </source>
</evidence>